<dbReference type="Pfam" id="PF06305">
    <property type="entry name" value="LapA_dom"/>
    <property type="match status" value="1"/>
</dbReference>
<evidence type="ECO:0000256" key="5">
    <source>
        <dbReference type="SAM" id="Phobius"/>
    </source>
</evidence>
<evidence type="ECO:0000313" key="7">
    <source>
        <dbReference type="EMBL" id="ASP49296.1"/>
    </source>
</evidence>
<keyword evidence="3 5" id="KW-1133">Transmembrane helix</keyword>
<evidence type="ECO:0000259" key="6">
    <source>
        <dbReference type="Pfam" id="PF06305"/>
    </source>
</evidence>
<proteinExistence type="predicted"/>
<dbReference type="RefSeq" id="WP_081153174.1">
    <property type="nucleotide sequence ID" value="NZ_CP020465.1"/>
</dbReference>
<gene>
    <name evidence="7" type="ORF">B5D82_16875</name>
</gene>
<evidence type="ECO:0000313" key="8">
    <source>
        <dbReference type="Proteomes" id="UP000202259"/>
    </source>
</evidence>
<dbReference type="EMBL" id="CP020465">
    <property type="protein sequence ID" value="ASP49296.1"/>
    <property type="molecule type" value="Genomic_DNA"/>
</dbReference>
<dbReference type="AlphaFoldDB" id="A0A222GBP7"/>
<dbReference type="OrthoDB" id="7064015at2"/>
<dbReference type="GO" id="GO:0005886">
    <property type="term" value="C:plasma membrane"/>
    <property type="evidence" value="ECO:0007669"/>
    <property type="project" value="InterPro"/>
</dbReference>
<dbReference type="Proteomes" id="UP000202259">
    <property type="component" value="Chromosome"/>
</dbReference>
<keyword evidence="1" id="KW-1003">Cell membrane</keyword>
<organism evidence="7 8">
    <name type="scientific">Cognaticolwellia beringensis</name>
    <dbReference type="NCBI Taxonomy" id="1967665"/>
    <lineage>
        <taxon>Bacteria</taxon>
        <taxon>Pseudomonadati</taxon>
        <taxon>Pseudomonadota</taxon>
        <taxon>Gammaproteobacteria</taxon>
        <taxon>Alteromonadales</taxon>
        <taxon>Colwelliaceae</taxon>
        <taxon>Cognaticolwellia</taxon>
    </lineage>
</organism>
<dbReference type="KEGG" id="cber:B5D82_16875"/>
<evidence type="ECO:0000256" key="3">
    <source>
        <dbReference type="ARBA" id="ARBA00022989"/>
    </source>
</evidence>
<keyword evidence="4 5" id="KW-0472">Membrane</keyword>
<evidence type="ECO:0000256" key="1">
    <source>
        <dbReference type="ARBA" id="ARBA00022475"/>
    </source>
</evidence>
<feature type="transmembrane region" description="Helical" evidence="5">
    <location>
        <begin position="45"/>
        <end position="66"/>
    </location>
</feature>
<name>A0A222GBP7_9GAMM</name>
<keyword evidence="2 5" id="KW-0812">Transmembrane</keyword>
<sequence>MRLYITVILFLILLAIAFIFGSQNDQMLSLNYLIAKTNISVATAVGLFTAIGFVLGLLFVLFWKLVSMVKPNKKDQALAGKKS</sequence>
<evidence type="ECO:0000256" key="4">
    <source>
        <dbReference type="ARBA" id="ARBA00023136"/>
    </source>
</evidence>
<reference evidence="7 8" key="1">
    <citation type="submission" date="2017-08" db="EMBL/GenBank/DDBJ databases">
        <title>Complete genome of Colwellia sp. NB097-1, a psychrophile bacterium ioslated from Bering Sea.</title>
        <authorList>
            <person name="Chen X."/>
        </authorList>
    </citation>
    <scope>NUCLEOTIDE SEQUENCE [LARGE SCALE GENOMIC DNA]</scope>
    <source>
        <strain evidence="7 8">NB097-1</strain>
    </source>
</reference>
<dbReference type="InterPro" id="IPR010445">
    <property type="entry name" value="LapA_dom"/>
</dbReference>
<feature type="domain" description="Lipopolysaccharide assembly protein A" evidence="6">
    <location>
        <begin position="23"/>
        <end position="65"/>
    </location>
</feature>
<accession>A0A222GBP7</accession>
<evidence type="ECO:0000256" key="2">
    <source>
        <dbReference type="ARBA" id="ARBA00022692"/>
    </source>
</evidence>
<protein>
    <submittedName>
        <fullName evidence="7">DUF1049 domain-containing protein</fullName>
    </submittedName>
</protein>
<keyword evidence="8" id="KW-1185">Reference proteome</keyword>